<reference evidence="7 8" key="1">
    <citation type="submission" date="2018-08" db="EMBL/GenBank/DDBJ databases">
        <title>Genomic investigation of the strawberry pathogen Phytophthora fragariae indicates pathogenicity is determined by transcriptional variation in three key races.</title>
        <authorList>
            <person name="Adams T.M."/>
            <person name="Armitage A.D."/>
            <person name="Sobczyk M.K."/>
            <person name="Bates H.J."/>
            <person name="Dunwell J.M."/>
            <person name="Nellist C.F."/>
            <person name="Harrison R.J."/>
        </authorList>
    </citation>
    <scope>NUCLEOTIDE SEQUENCE [LARGE SCALE GENOMIC DNA]</scope>
    <source>
        <strain evidence="6 9">A4</strain>
        <strain evidence="5 10">BC-1</strain>
        <strain evidence="4 8">NOV-27</strain>
        <strain evidence="3 11">NOV-5</strain>
        <strain evidence="2 12">NOV-71</strain>
        <strain evidence="1 7">NOV-9</strain>
    </source>
</reference>
<dbReference type="EMBL" id="QXGF01002076">
    <property type="protein sequence ID" value="KAE8926271.1"/>
    <property type="molecule type" value="Genomic_DNA"/>
</dbReference>
<dbReference type="EMBL" id="QXGE01003102">
    <property type="protein sequence ID" value="KAE9277078.1"/>
    <property type="molecule type" value="Genomic_DNA"/>
</dbReference>
<evidence type="ECO:0000313" key="1">
    <source>
        <dbReference type="EMBL" id="KAE8926271.1"/>
    </source>
</evidence>
<evidence type="ECO:0000313" key="10">
    <source>
        <dbReference type="Proteomes" id="UP000440367"/>
    </source>
</evidence>
<evidence type="ECO:0000313" key="12">
    <source>
        <dbReference type="Proteomes" id="UP000441208"/>
    </source>
</evidence>
<dbReference type="Proteomes" id="UP000433483">
    <property type="component" value="Unassembled WGS sequence"/>
</dbReference>
<evidence type="ECO:0000313" key="7">
    <source>
        <dbReference type="Proteomes" id="UP000429523"/>
    </source>
</evidence>
<evidence type="ECO:0000313" key="4">
    <source>
        <dbReference type="EMBL" id="KAE9176454.1"/>
    </source>
</evidence>
<gene>
    <name evidence="6" type="ORF">PF001_g25835</name>
    <name evidence="5" type="ORF">PF002_g25897</name>
    <name evidence="4" type="ORF">PF005_g24949</name>
    <name evidence="3" type="ORF">PF006_g25924</name>
    <name evidence="2" type="ORF">PF007_g24976</name>
    <name evidence="1" type="ORF">PF009_g23539</name>
</gene>
<evidence type="ECO:0000313" key="8">
    <source>
        <dbReference type="Proteomes" id="UP000433483"/>
    </source>
</evidence>
<dbReference type="Proteomes" id="UP000441208">
    <property type="component" value="Unassembled WGS sequence"/>
</dbReference>
<dbReference type="Proteomes" id="UP000440732">
    <property type="component" value="Unassembled WGS sequence"/>
</dbReference>
<evidence type="ECO:0000313" key="11">
    <source>
        <dbReference type="Proteomes" id="UP000440732"/>
    </source>
</evidence>
<dbReference type="Proteomes" id="UP000437068">
    <property type="component" value="Unassembled WGS sequence"/>
</dbReference>
<accession>A0A6A3R0C8</accession>
<dbReference type="EMBL" id="QXFZ01002598">
    <property type="protein sequence ID" value="KAE9075518.1"/>
    <property type="molecule type" value="Genomic_DNA"/>
</dbReference>
<dbReference type="Proteomes" id="UP000440367">
    <property type="component" value="Unassembled WGS sequence"/>
</dbReference>
<evidence type="ECO:0000313" key="2">
    <source>
        <dbReference type="EMBL" id="KAE9075518.1"/>
    </source>
</evidence>
<sequence>MNLIRQRLLEQTGWKPSYSDIDNELLRCKYFDKDGFRLEFKKKADGFYWLKASPLLETTMMDARTVETLKDNLVMKWHLKLTHLKVDAMKKMVQDGLADGMGGITTDDFKKTSLKCMACEEAKAKRMAFKRQIGKRATECGTRRMSDVCYVGIQTPGRVKYFQLIQDETSRYK</sequence>
<evidence type="ECO:0000313" key="9">
    <source>
        <dbReference type="Proteomes" id="UP000437068"/>
    </source>
</evidence>
<proteinExistence type="predicted"/>
<evidence type="ECO:0000313" key="5">
    <source>
        <dbReference type="EMBL" id="KAE9186391.1"/>
    </source>
</evidence>
<dbReference type="EMBL" id="QXGD01002610">
    <property type="protein sequence ID" value="KAE9186391.1"/>
    <property type="molecule type" value="Genomic_DNA"/>
</dbReference>
<dbReference type="EMBL" id="QXGB01002614">
    <property type="protein sequence ID" value="KAE9176454.1"/>
    <property type="molecule type" value="Genomic_DNA"/>
</dbReference>
<comment type="caution">
    <text evidence="3">The sequence shown here is derived from an EMBL/GenBank/DDBJ whole genome shotgun (WGS) entry which is preliminary data.</text>
</comment>
<dbReference type="OrthoDB" id="413361at2759"/>
<dbReference type="EMBL" id="QXGA01003151">
    <property type="protein sequence ID" value="KAE9086902.1"/>
    <property type="molecule type" value="Genomic_DNA"/>
</dbReference>
<keyword evidence="8" id="KW-1185">Reference proteome</keyword>
<name>A0A6A3R0C8_9STRA</name>
<dbReference type="AlphaFoldDB" id="A0A6A3R0C8"/>
<dbReference type="Proteomes" id="UP000429523">
    <property type="component" value="Unassembled WGS sequence"/>
</dbReference>
<protein>
    <submittedName>
        <fullName evidence="3">Uncharacterized protein</fullName>
    </submittedName>
</protein>
<organism evidence="3 11">
    <name type="scientific">Phytophthora fragariae</name>
    <dbReference type="NCBI Taxonomy" id="53985"/>
    <lineage>
        <taxon>Eukaryota</taxon>
        <taxon>Sar</taxon>
        <taxon>Stramenopiles</taxon>
        <taxon>Oomycota</taxon>
        <taxon>Peronosporomycetes</taxon>
        <taxon>Peronosporales</taxon>
        <taxon>Peronosporaceae</taxon>
        <taxon>Phytophthora</taxon>
    </lineage>
</organism>
<evidence type="ECO:0000313" key="6">
    <source>
        <dbReference type="EMBL" id="KAE9277078.1"/>
    </source>
</evidence>
<evidence type="ECO:0000313" key="3">
    <source>
        <dbReference type="EMBL" id="KAE9086902.1"/>
    </source>
</evidence>